<keyword evidence="2" id="KW-0812">Transmembrane</keyword>
<dbReference type="VEuPathDB" id="CryptoDB:CHUDEA8_5090"/>
<dbReference type="VEuPathDB" id="CryptoDB:GY17_00000960"/>
<dbReference type="OrthoDB" id="342594at2759"/>
<sequence>MKEIQDESKMWSGTRNNDFEISPEIKEQSQTLSQQKHSKRVKNCLTYLLVAAFTTIALILIFVIFDKNGRNPIQVYFQGIFPSKAGEREIFNPSLQKVADGHSFMEKSVTSEYDNGSEKSNKIAHTYDSGHYQSVLELYMNRLFVTPLNKMSLTVPINDQVLRSYQVEAIDYSIDDEMILYLSLEHQLKINNETMVLYDKSMNVISHFPTYEDEEGTEKKNIKQGSNNQKSSNTENKLRNNENKRHLQQLQQHEYYNYTSTSEWNHKPEVVNNIIPTYYPRNPYVPPYGNPYYFAPNILVPYVYIY</sequence>
<feature type="transmembrane region" description="Helical" evidence="2">
    <location>
        <begin position="44"/>
        <end position="65"/>
    </location>
</feature>
<keyword evidence="2" id="KW-1133">Transmembrane helix</keyword>
<feature type="region of interest" description="Disordered" evidence="1">
    <location>
        <begin position="213"/>
        <end position="241"/>
    </location>
</feature>
<evidence type="ECO:0000313" key="4">
    <source>
        <dbReference type="EMBL" id="PPS97949.1"/>
    </source>
</evidence>
<keyword evidence="5" id="KW-1185">Reference proteome</keyword>
<organism evidence="3">
    <name type="scientific">Cryptosporidium hominis</name>
    <dbReference type="NCBI Taxonomy" id="237895"/>
    <lineage>
        <taxon>Eukaryota</taxon>
        <taxon>Sar</taxon>
        <taxon>Alveolata</taxon>
        <taxon>Apicomplexa</taxon>
        <taxon>Conoidasida</taxon>
        <taxon>Coccidia</taxon>
        <taxon>Eucoccidiorida</taxon>
        <taxon>Eimeriorina</taxon>
        <taxon>Cryptosporidiidae</taxon>
        <taxon>Cryptosporidium</taxon>
    </lineage>
</organism>
<reference evidence="4 5" key="3">
    <citation type="submission" date="2017-10" db="EMBL/GenBank/DDBJ databases">
        <title>Consistent, comparative and evidence-based genome annotation and re-annotation for the closely-related species, Cryptosporidium parvum, C. hominis and C. tyzzeri.</title>
        <authorList>
            <person name="Baptista R.P."/>
            <person name="Li Y."/>
            <person name="Sateriale A."/>
            <person name="Striepen B."/>
            <person name="Kissinger J.C."/>
        </authorList>
    </citation>
    <scope>NUCLEOTIDE SEQUENCE [LARGE SCALE GENOMIC DNA]</scope>
    <source>
        <strain evidence="4">30976</strain>
    </source>
</reference>
<evidence type="ECO:0000313" key="3">
    <source>
        <dbReference type="EMBL" id="CUV08061.1"/>
    </source>
</evidence>
<dbReference type="VEuPathDB" id="CryptoDB:ChTU502y2012_400fg0170"/>
<gene>
    <name evidence="3" type="ORF">CHUDEA8_5090</name>
    <name evidence="4" type="ORF">GY17_00000960</name>
</gene>
<dbReference type="Proteomes" id="UP000199752">
    <property type="component" value="Chromosome 8"/>
</dbReference>
<feature type="region of interest" description="Disordered" evidence="1">
    <location>
        <begin position="1"/>
        <end position="20"/>
    </location>
</feature>
<name>A0A0S4TLD6_CRYHO</name>
<keyword evidence="2" id="KW-0472">Membrane</keyword>
<evidence type="ECO:0000256" key="2">
    <source>
        <dbReference type="SAM" id="Phobius"/>
    </source>
</evidence>
<reference evidence="4 5" key="1">
    <citation type="submission" date="2014-11" db="EMBL/GenBank/DDBJ databases">
        <title>Comparative genomic analysis of Cryptosporidium hominis reveals occurrence of genetic recombination in virulent subtypes.</title>
        <authorList>
            <person name="Guo Y."/>
            <person name="Tang K."/>
            <person name="Frace M."/>
            <person name="Li N."/>
            <person name="Roellig D.M."/>
            <person name="Sammons S."/>
            <person name="Knipe K."/>
            <person name="Rowe L."/>
            <person name="Feng Y."/>
            <person name="Xiao L."/>
        </authorList>
    </citation>
    <scope>NUCLEOTIDE SEQUENCE [LARGE SCALE GENOMIC DNA]</scope>
    <source>
        <strain evidence="4">30976</strain>
    </source>
</reference>
<dbReference type="EMBL" id="JTAI01000002">
    <property type="protein sequence ID" value="PPS97949.1"/>
    <property type="molecule type" value="Genomic_DNA"/>
</dbReference>
<dbReference type="VEuPathDB" id="CryptoDB:Chro.80580"/>
<reference evidence="3" key="2">
    <citation type="submission" date="2015-08" db="EMBL/GenBank/DDBJ databases">
        <authorList>
            <person name="Babu N.S."/>
            <person name="Beckwith C.J."/>
            <person name="Beseler K.G."/>
            <person name="Brison A."/>
            <person name="Carone J.V."/>
            <person name="Caskin T.P."/>
            <person name="Diamond M."/>
            <person name="Durham M.E."/>
            <person name="Foxe J.M."/>
            <person name="Go M."/>
            <person name="Henderson B.A."/>
            <person name="Jones I.B."/>
            <person name="McGettigan J.A."/>
            <person name="Micheletti S.J."/>
            <person name="Nasrallah M.E."/>
            <person name="Ortiz D."/>
            <person name="Piller C.R."/>
            <person name="Privatt S.R."/>
            <person name="Schneider S.L."/>
            <person name="Sharp S."/>
            <person name="Smith T.C."/>
            <person name="Stanton J.D."/>
            <person name="Ullery H.E."/>
            <person name="Wilson R.J."/>
            <person name="Serrano M.G."/>
            <person name="Buck G."/>
            <person name="Lee V."/>
            <person name="Wang Y."/>
            <person name="Carvalho R."/>
            <person name="Voegtly L."/>
            <person name="Shi R."/>
            <person name="Duckworth R."/>
            <person name="Johnson A."/>
            <person name="Loviza R."/>
            <person name="Walstead R."/>
            <person name="Shah Z."/>
            <person name="Kiflezghi M."/>
            <person name="Wade K."/>
            <person name="Ball S.L."/>
            <person name="Bradley K.W."/>
            <person name="Asai D.J."/>
            <person name="Bowman C.A."/>
            <person name="Russell D.A."/>
            <person name="Pope W.H."/>
            <person name="Jacobs-Sera D."/>
            <person name="Hendrix R.W."/>
            <person name="Hatfull G.F."/>
        </authorList>
    </citation>
    <scope>NUCLEOTIDE SEQUENCE [LARGE SCALE GENOMIC DNA]</scope>
</reference>
<dbReference type="AlphaFoldDB" id="A0A0S4TLD6"/>
<protein>
    <recommendedName>
        <fullName evidence="6">Transmembrane protein</fullName>
    </recommendedName>
</protein>
<feature type="compositionally biased region" description="Polar residues" evidence="1">
    <location>
        <begin position="223"/>
        <end position="235"/>
    </location>
</feature>
<accession>A0A0S4TLD6</accession>
<evidence type="ECO:0000313" key="5">
    <source>
        <dbReference type="Proteomes" id="UP001429100"/>
    </source>
</evidence>
<evidence type="ECO:0000256" key="1">
    <source>
        <dbReference type="SAM" id="MobiDB-lite"/>
    </source>
</evidence>
<evidence type="ECO:0008006" key="6">
    <source>
        <dbReference type="Google" id="ProtNLM"/>
    </source>
</evidence>
<proteinExistence type="predicted"/>
<dbReference type="Proteomes" id="UP001429100">
    <property type="component" value="Unassembled WGS sequence"/>
</dbReference>
<dbReference type="EMBL" id="LN877954">
    <property type="protein sequence ID" value="CUV08061.1"/>
    <property type="molecule type" value="Genomic_DNA"/>
</dbReference>